<evidence type="ECO:0000259" key="1">
    <source>
        <dbReference type="Pfam" id="PF03033"/>
    </source>
</evidence>
<dbReference type="InterPro" id="IPR050426">
    <property type="entry name" value="Glycosyltransferase_28"/>
</dbReference>
<dbReference type="GO" id="GO:0033072">
    <property type="term" value="P:vancomycin biosynthetic process"/>
    <property type="evidence" value="ECO:0007669"/>
    <property type="project" value="UniProtKB-ARBA"/>
</dbReference>
<accession>A0A1C3VZT2</accession>
<keyword evidence="4" id="KW-1185">Reference proteome</keyword>
<feature type="domain" description="Glycosyltransferase family 28 N-terminal" evidence="1">
    <location>
        <begin position="3"/>
        <end position="82"/>
    </location>
</feature>
<evidence type="ECO:0000259" key="2">
    <source>
        <dbReference type="Pfam" id="PF06722"/>
    </source>
</evidence>
<keyword evidence="3" id="KW-0808">Transferase</keyword>
<proteinExistence type="predicted"/>
<name>A0A1C3VZT2_9HYPH</name>
<dbReference type="Gene3D" id="3.40.50.2000">
    <property type="entry name" value="Glycogen Phosphorylase B"/>
    <property type="match status" value="2"/>
</dbReference>
<dbReference type="OrthoDB" id="9805366at2"/>
<protein>
    <submittedName>
        <fullName evidence="3">UDP:flavonoid glycosyltransferase YjiC, YdhE family</fullName>
    </submittedName>
</protein>
<organism evidence="3 4">
    <name type="scientific">Rhizobium multihospitium</name>
    <dbReference type="NCBI Taxonomy" id="410764"/>
    <lineage>
        <taxon>Bacteria</taxon>
        <taxon>Pseudomonadati</taxon>
        <taxon>Pseudomonadota</taxon>
        <taxon>Alphaproteobacteria</taxon>
        <taxon>Hyphomicrobiales</taxon>
        <taxon>Rhizobiaceae</taxon>
        <taxon>Rhizobium/Agrobacterium group</taxon>
        <taxon>Rhizobium</taxon>
    </lineage>
</organism>
<dbReference type="RefSeq" id="WP_092713333.1">
    <property type="nucleotide sequence ID" value="NZ_FMAG01000004.1"/>
</dbReference>
<dbReference type="EMBL" id="FMAG01000004">
    <property type="protein sequence ID" value="SCB33219.1"/>
    <property type="molecule type" value="Genomic_DNA"/>
</dbReference>
<dbReference type="PANTHER" id="PTHR48050">
    <property type="entry name" value="STEROL 3-BETA-GLUCOSYLTRANSFERASE"/>
    <property type="match status" value="1"/>
</dbReference>
<dbReference type="GO" id="GO:0008194">
    <property type="term" value="F:UDP-glycosyltransferase activity"/>
    <property type="evidence" value="ECO:0007669"/>
    <property type="project" value="InterPro"/>
</dbReference>
<dbReference type="GO" id="GO:0016758">
    <property type="term" value="F:hexosyltransferase activity"/>
    <property type="evidence" value="ECO:0007669"/>
    <property type="project" value="InterPro"/>
</dbReference>
<dbReference type="PANTHER" id="PTHR48050:SF13">
    <property type="entry name" value="STEROL 3-BETA-GLUCOSYLTRANSFERASE UGT80A2"/>
    <property type="match status" value="1"/>
</dbReference>
<dbReference type="STRING" id="410764.GA0061103_4587"/>
<reference evidence="4" key="1">
    <citation type="submission" date="2016-08" db="EMBL/GenBank/DDBJ databases">
        <authorList>
            <person name="Varghese N."/>
            <person name="Submissions Spin"/>
        </authorList>
    </citation>
    <scope>NUCLEOTIDE SEQUENCE [LARGE SCALE GENOMIC DNA]</scope>
    <source>
        <strain evidence="4">HAMBI 2975</strain>
    </source>
</reference>
<dbReference type="InterPro" id="IPR010610">
    <property type="entry name" value="EryCIII-like_C"/>
</dbReference>
<dbReference type="SUPFAM" id="SSF53756">
    <property type="entry name" value="UDP-Glycosyltransferase/glycogen phosphorylase"/>
    <property type="match status" value="1"/>
</dbReference>
<dbReference type="Proteomes" id="UP000199101">
    <property type="component" value="Unassembled WGS sequence"/>
</dbReference>
<gene>
    <name evidence="3" type="ORF">GA0061103_4587</name>
</gene>
<feature type="domain" description="Erythromycin biosynthesis protein CIII-like C-terminal" evidence="2">
    <location>
        <begin position="311"/>
        <end position="403"/>
    </location>
</feature>
<dbReference type="AlphaFoldDB" id="A0A1C3VZT2"/>
<dbReference type="InterPro" id="IPR002213">
    <property type="entry name" value="UDP_glucos_trans"/>
</dbReference>
<dbReference type="GO" id="GO:0005975">
    <property type="term" value="P:carbohydrate metabolic process"/>
    <property type="evidence" value="ECO:0007669"/>
    <property type="project" value="InterPro"/>
</dbReference>
<dbReference type="Pfam" id="PF03033">
    <property type="entry name" value="Glyco_transf_28"/>
    <property type="match status" value="1"/>
</dbReference>
<dbReference type="Pfam" id="PF06722">
    <property type="entry name" value="EryCIII-like_C"/>
    <property type="match status" value="1"/>
</dbReference>
<evidence type="ECO:0000313" key="3">
    <source>
        <dbReference type="EMBL" id="SCB33219.1"/>
    </source>
</evidence>
<sequence>MRIVIFTIGTEGDVRPLVALARGLLQAGHQVRIATDAGCADLVRENGIDHAGLSGDFFAWMRSDRRTMERGLASFSILAEARRRLRAMAIDWPEQGRAAARDADLLIGNGMVYYLAASLGESLGLPVVESQLIPTLPSHMPPPLPLPQRMYRLPGFANKALGHATRLMVWNTLRPVYNEIVRPALGLAPYPLLAPFQAGFFAHLRLFGFSPVLIEPSSSWPQQTVVTGPWCLESTEKWQPPEALIKFLDRGPVPIYIGFGSMLHHDAAGFTDKVLSAVKASGKRAVLATGWGGLSETLDIDASQAFVLEHAPHDWLLPRMTLAVHHGGAGTTAAAVRAGIPSVVIPVFGDQPFWAARLEHLGVAPKAVPRESVTAEALAGAILAADAPELRSAAKKLGEKLRAEQGVENALHALRTWGLVPGKSHLEITSPCSSGYFPPSGGETDYAAINT</sequence>
<dbReference type="InterPro" id="IPR004276">
    <property type="entry name" value="GlycoTrans_28_N"/>
</dbReference>
<dbReference type="CDD" id="cd03784">
    <property type="entry name" value="GT1_Gtf-like"/>
    <property type="match status" value="1"/>
</dbReference>
<dbReference type="FunFam" id="3.40.50.2000:FF:000009">
    <property type="entry name" value="Sterol 3-beta-glucosyltransferase UGT80A2"/>
    <property type="match status" value="1"/>
</dbReference>
<evidence type="ECO:0000313" key="4">
    <source>
        <dbReference type="Proteomes" id="UP000199101"/>
    </source>
</evidence>